<keyword evidence="1" id="KW-0812">Transmembrane</keyword>
<dbReference type="RefSeq" id="WP_089822568.1">
    <property type="nucleotide sequence ID" value="NZ_FODV01000003.1"/>
</dbReference>
<gene>
    <name evidence="2" type="ORF">SAMN04487948_103301</name>
</gene>
<dbReference type="EMBL" id="FODV01000003">
    <property type="protein sequence ID" value="SEO57473.1"/>
    <property type="molecule type" value="Genomic_DNA"/>
</dbReference>
<evidence type="ECO:0000313" key="2">
    <source>
        <dbReference type="EMBL" id="SEO57473.1"/>
    </source>
</evidence>
<keyword evidence="3" id="KW-1185">Reference proteome</keyword>
<protein>
    <submittedName>
        <fullName evidence="2">Uncharacterized protein</fullName>
    </submittedName>
</protein>
<dbReference type="Proteomes" id="UP000199126">
    <property type="component" value="Unassembled WGS sequence"/>
</dbReference>
<keyword evidence="1" id="KW-0472">Membrane</keyword>
<accession>A0A1H8QUH4</accession>
<name>A0A1H8QUH4_9EURY</name>
<feature type="transmembrane region" description="Helical" evidence="1">
    <location>
        <begin position="36"/>
        <end position="54"/>
    </location>
</feature>
<proteinExistence type="predicted"/>
<dbReference type="OrthoDB" id="86287at2157"/>
<evidence type="ECO:0000256" key="1">
    <source>
        <dbReference type="SAM" id="Phobius"/>
    </source>
</evidence>
<reference evidence="3" key="1">
    <citation type="submission" date="2016-10" db="EMBL/GenBank/DDBJ databases">
        <authorList>
            <person name="Varghese N."/>
            <person name="Submissions S."/>
        </authorList>
    </citation>
    <scope>NUCLEOTIDE SEQUENCE [LARGE SCALE GENOMIC DNA]</scope>
    <source>
        <strain evidence="3">CGMCC 1.10121</strain>
    </source>
</reference>
<evidence type="ECO:0000313" key="3">
    <source>
        <dbReference type="Proteomes" id="UP000199126"/>
    </source>
</evidence>
<sequence>MSPSPTPGTTLPWRRPSEYREITFSPESSAFSTQEWVGFVIFAVWGVVPLVFGYRRFARVDVESFLEHGARRGNNT</sequence>
<organism evidence="2 3">
    <name type="scientific">Halogranum amylolyticum</name>
    <dbReference type="NCBI Taxonomy" id="660520"/>
    <lineage>
        <taxon>Archaea</taxon>
        <taxon>Methanobacteriati</taxon>
        <taxon>Methanobacteriota</taxon>
        <taxon>Stenosarchaea group</taxon>
        <taxon>Halobacteria</taxon>
        <taxon>Halobacteriales</taxon>
        <taxon>Haloferacaceae</taxon>
    </lineage>
</organism>
<keyword evidence="1" id="KW-1133">Transmembrane helix</keyword>
<dbReference type="AlphaFoldDB" id="A0A1H8QUH4"/>